<keyword evidence="5 9" id="KW-0805">Transcription regulation</keyword>
<dbReference type="PROSITE" id="PS50110">
    <property type="entry name" value="RESPONSE_REGULATORY"/>
    <property type="match status" value="1"/>
</dbReference>
<dbReference type="InterPro" id="IPR001789">
    <property type="entry name" value="Sig_transdc_resp-reg_receiver"/>
</dbReference>
<comment type="subcellular location">
    <subcellularLocation>
        <location evidence="1 9">Cytoplasm</location>
    </subcellularLocation>
</comment>
<dbReference type="InterPro" id="IPR051271">
    <property type="entry name" value="2C-system_Tx_regulators"/>
</dbReference>
<dbReference type="Pfam" id="PF09339">
    <property type="entry name" value="HTH_IclR"/>
    <property type="match status" value="1"/>
</dbReference>
<dbReference type="GO" id="GO:0003677">
    <property type="term" value="F:DNA binding"/>
    <property type="evidence" value="ECO:0007669"/>
    <property type="project" value="UniProtKB-KW"/>
</dbReference>
<dbReference type="SMART" id="SM00448">
    <property type="entry name" value="REC"/>
    <property type="match status" value="1"/>
</dbReference>
<evidence type="ECO:0000256" key="5">
    <source>
        <dbReference type="ARBA" id="ARBA00023015"/>
    </source>
</evidence>
<dbReference type="Pfam" id="PF00072">
    <property type="entry name" value="Response_reg"/>
    <property type="match status" value="1"/>
</dbReference>
<feature type="modified residue" description="4-aspartylphosphate" evidence="10">
    <location>
        <position position="66"/>
    </location>
</feature>
<accession>A0A4R6U7M9</accession>
<dbReference type="InterPro" id="IPR036390">
    <property type="entry name" value="WH_DNA-bd_sf"/>
</dbReference>
<dbReference type="EMBL" id="SNYL01000016">
    <property type="protein sequence ID" value="TDQ40575.1"/>
    <property type="molecule type" value="Genomic_DNA"/>
</dbReference>
<keyword evidence="2 9" id="KW-0963">Cytoplasm</keyword>
<dbReference type="Proteomes" id="UP000295510">
    <property type="component" value="Unassembled WGS sequence"/>
</dbReference>
<keyword evidence="3 10" id="KW-0597">Phosphoprotein</keyword>
<evidence type="ECO:0000259" key="11">
    <source>
        <dbReference type="PROSITE" id="PS50110"/>
    </source>
</evidence>
<dbReference type="GO" id="GO:0005737">
    <property type="term" value="C:cytoplasm"/>
    <property type="evidence" value="ECO:0007669"/>
    <property type="project" value="UniProtKB-SubCell"/>
</dbReference>
<evidence type="ECO:0000256" key="3">
    <source>
        <dbReference type="ARBA" id="ARBA00022553"/>
    </source>
</evidence>
<keyword evidence="6 9" id="KW-0238">DNA-binding</keyword>
<proteinExistence type="predicted"/>
<dbReference type="SUPFAM" id="SSF52172">
    <property type="entry name" value="CheY-like"/>
    <property type="match status" value="1"/>
</dbReference>
<dbReference type="PIRSF" id="PIRSF006171">
    <property type="entry name" value="RR_citrat_malat"/>
    <property type="match status" value="1"/>
</dbReference>
<feature type="domain" description="Response regulatory" evidence="11">
    <location>
        <begin position="13"/>
        <end position="131"/>
    </location>
</feature>
<evidence type="ECO:0000256" key="1">
    <source>
        <dbReference type="ARBA" id="ARBA00004496"/>
    </source>
</evidence>
<evidence type="ECO:0000256" key="6">
    <source>
        <dbReference type="ARBA" id="ARBA00023125"/>
    </source>
</evidence>
<evidence type="ECO:0000256" key="9">
    <source>
        <dbReference type="PIRNR" id="PIRNR006171"/>
    </source>
</evidence>
<dbReference type="OrthoDB" id="8562345at2"/>
<sequence>MKGENRHQSRRYRVLIVEDDFRIARINQAMVEQHAAFEVVGSCRDGRQALAWLQQHPHDADLALFDVYLPDVEGLSLLWEARRICRHLDIVMVTAAKEVDTVEEALRAGVFDFLIKPVQAVRMQAMLDRYVQRRNMGRLRREISQEQLDEVLTSALPEIRARTLPKGVDPLSLDTFLQALSQANEALTASDLAERTGTSRSTARRYLEYLVGTGQAVVAPAYGEVGRPQRLYQLKPNQ</sequence>
<evidence type="ECO:0000256" key="2">
    <source>
        <dbReference type="ARBA" id="ARBA00022490"/>
    </source>
</evidence>
<dbReference type="InterPro" id="IPR024187">
    <property type="entry name" value="Sig_transdc_resp-reg_cit/mal"/>
</dbReference>
<dbReference type="InterPro" id="IPR036388">
    <property type="entry name" value="WH-like_DNA-bd_sf"/>
</dbReference>
<protein>
    <recommendedName>
        <fullName evidence="9">Transcriptional regulatory protein</fullName>
    </recommendedName>
</protein>
<dbReference type="Gene3D" id="1.10.10.10">
    <property type="entry name" value="Winged helix-like DNA-binding domain superfamily/Winged helix DNA-binding domain"/>
    <property type="match status" value="1"/>
</dbReference>
<dbReference type="SUPFAM" id="SSF46785">
    <property type="entry name" value="Winged helix' DNA-binding domain"/>
    <property type="match status" value="1"/>
</dbReference>
<evidence type="ECO:0000256" key="4">
    <source>
        <dbReference type="ARBA" id="ARBA00023012"/>
    </source>
</evidence>
<dbReference type="RefSeq" id="WP_133598850.1">
    <property type="nucleotide sequence ID" value="NZ_SNYL01000016.1"/>
</dbReference>
<keyword evidence="13" id="KW-1185">Reference proteome</keyword>
<evidence type="ECO:0000256" key="10">
    <source>
        <dbReference type="PROSITE-ProRule" id="PRU00169"/>
    </source>
</evidence>
<dbReference type="PANTHER" id="PTHR45526">
    <property type="entry name" value="TRANSCRIPTIONAL REGULATORY PROTEIN DPIA"/>
    <property type="match status" value="1"/>
</dbReference>
<comment type="caution">
    <text evidence="12">The sequence shown here is derived from an EMBL/GenBank/DDBJ whole genome shotgun (WGS) entry which is preliminary data.</text>
</comment>
<dbReference type="AlphaFoldDB" id="A0A4R6U7M9"/>
<keyword evidence="4 9" id="KW-0902">Two-component regulatory system</keyword>
<keyword evidence="8 9" id="KW-0804">Transcription</keyword>
<evidence type="ECO:0000313" key="13">
    <source>
        <dbReference type="Proteomes" id="UP000295510"/>
    </source>
</evidence>
<dbReference type="PANTHER" id="PTHR45526:SF1">
    <property type="entry name" value="TRANSCRIPTIONAL REGULATORY PROTEIN DCUR-RELATED"/>
    <property type="match status" value="1"/>
</dbReference>
<gene>
    <name evidence="12" type="ORF">DFR43_11624</name>
</gene>
<evidence type="ECO:0000313" key="12">
    <source>
        <dbReference type="EMBL" id="TDQ40575.1"/>
    </source>
</evidence>
<evidence type="ECO:0000256" key="8">
    <source>
        <dbReference type="ARBA" id="ARBA00023163"/>
    </source>
</evidence>
<organism evidence="12 13">
    <name type="scientific">Tepidicella xavieri</name>
    <dbReference type="NCBI Taxonomy" id="360241"/>
    <lineage>
        <taxon>Bacteria</taxon>
        <taxon>Pseudomonadati</taxon>
        <taxon>Pseudomonadota</taxon>
        <taxon>Betaproteobacteria</taxon>
        <taxon>Burkholderiales</taxon>
        <taxon>Tepidicella</taxon>
    </lineage>
</organism>
<dbReference type="Gene3D" id="3.40.50.2300">
    <property type="match status" value="1"/>
</dbReference>
<keyword evidence="7 9" id="KW-0010">Activator</keyword>
<reference evidence="12 13" key="1">
    <citation type="submission" date="2019-03" db="EMBL/GenBank/DDBJ databases">
        <title>Genomic Encyclopedia of Type Strains, Phase IV (KMG-IV): sequencing the most valuable type-strain genomes for metagenomic binning, comparative biology and taxonomic classification.</title>
        <authorList>
            <person name="Goeker M."/>
        </authorList>
    </citation>
    <scope>NUCLEOTIDE SEQUENCE [LARGE SCALE GENOMIC DNA]</scope>
    <source>
        <strain evidence="12 13">DSM 19605</strain>
    </source>
</reference>
<evidence type="ECO:0000256" key="7">
    <source>
        <dbReference type="ARBA" id="ARBA00023159"/>
    </source>
</evidence>
<dbReference type="GO" id="GO:0003700">
    <property type="term" value="F:DNA-binding transcription factor activity"/>
    <property type="evidence" value="ECO:0007669"/>
    <property type="project" value="InterPro"/>
</dbReference>
<dbReference type="GO" id="GO:0000156">
    <property type="term" value="F:phosphorelay response regulator activity"/>
    <property type="evidence" value="ECO:0007669"/>
    <property type="project" value="TreeGrafter"/>
</dbReference>
<dbReference type="InterPro" id="IPR011006">
    <property type="entry name" value="CheY-like_superfamily"/>
</dbReference>
<dbReference type="InterPro" id="IPR005471">
    <property type="entry name" value="Tscrpt_reg_IclR_N"/>
</dbReference>
<name>A0A4R6U7M9_9BURK</name>